<feature type="transmembrane region" description="Helical" evidence="1">
    <location>
        <begin position="100"/>
        <end position="124"/>
    </location>
</feature>
<name>A0A381Y595_9ZZZZ</name>
<keyword evidence="1" id="KW-1133">Transmembrane helix</keyword>
<dbReference type="EMBL" id="UINC01017418">
    <property type="protein sequence ID" value="SVA72184.1"/>
    <property type="molecule type" value="Genomic_DNA"/>
</dbReference>
<dbReference type="InterPro" id="IPR029052">
    <property type="entry name" value="Metallo-depent_PP-like"/>
</dbReference>
<keyword evidence="1" id="KW-0812">Transmembrane</keyword>
<feature type="domain" description="Calcineurin-like phosphoesterase" evidence="2">
    <location>
        <begin position="141"/>
        <end position="293"/>
    </location>
</feature>
<dbReference type="Pfam" id="PF00149">
    <property type="entry name" value="Metallophos"/>
    <property type="match status" value="1"/>
</dbReference>
<proteinExistence type="predicted"/>
<protein>
    <recommendedName>
        <fullName evidence="2">Calcineurin-like phosphoesterase domain-containing protein</fullName>
    </recommendedName>
</protein>
<dbReference type="PANTHER" id="PTHR31302">
    <property type="entry name" value="TRANSMEMBRANE PROTEIN WITH METALLOPHOSPHOESTERASE DOMAIN-RELATED"/>
    <property type="match status" value="1"/>
</dbReference>
<gene>
    <name evidence="3" type="ORF">METZ01_LOCUS125038</name>
</gene>
<evidence type="ECO:0000313" key="3">
    <source>
        <dbReference type="EMBL" id="SVA72184.1"/>
    </source>
</evidence>
<dbReference type="InterPro" id="IPR004843">
    <property type="entry name" value="Calcineurin-like_PHP"/>
</dbReference>
<feature type="transmembrane region" description="Helical" evidence="1">
    <location>
        <begin position="7"/>
        <end position="24"/>
    </location>
</feature>
<dbReference type="SUPFAM" id="SSF56300">
    <property type="entry name" value="Metallo-dependent phosphatases"/>
    <property type="match status" value="1"/>
</dbReference>
<dbReference type="AlphaFoldDB" id="A0A381Y595"/>
<accession>A0A381Y595</accession>
<sequence>MKKLYQNLTFYLIIFGVCYFIYIYPFEILNEFLFNEKISRSYSLYYTVLVSVLVIFYFRTYNTFKPLRIFVYEGMGVGFISFWIINIALLINYIFIINKFYLGIISLFFITILSITALLLATLIKTRTIKIFTNKINKNYSFIFLSDVHLGSNNSNHLRKIINKINMIDFDFLLIGGDLIDSSSFSLQELQIFDEIKKPIIFITGNHEYYIKNSKEKINELKKYNINHLSNNNSIFQDINFIGIDDNVKKDEQINLVRNKYIIDKFNIILVHKSLIWDQIYSSCDLMLSGHTHNGQIFPFNLLVRIQFKYKYGFFKKDKSNLYVTSGVGCWGPKMRLGTFNEIIIINLIPN</sequence>
<feature type="transmembrane region" description="Helical" evidence="1">
    <location>
        <begin position="44"/>
        <end position="62"/>
    </location>
</feature>
<evidence type="ECO:0000256" key="1">
    <source>
        <dbReference type="SAM" id="Phobius"/>
    </source>
</evidence>
<keyword evidence="1" id="KW-0472">Membrane</keyword>
<organism evidence="3">
    <name type="scientific">marine metagenome</name>
    <dbReference type="NCBI Taxonomy" id="408172"/>
    <lineage>
        <taxon>unclassified sequences</taxon>
        <taxon>metagenomes</taxon>
        <taxon>ecological metagenomes</taxon>
    </lineage>
</organism>
<dbReference type="PANTHER" id="PTHR31302:SF0">
    <property type="entry name" value="TRANSMEMBRANE PROTEIN WITH METALLOPHOSPHOESTERASE DOMAIN"/>
    <property type="match status" value="1"/>
</dbReference>
<evidence type="ECO:0000259" key="2">
    <source>
        <dbReference type="Pfam" id="PF00149"/>
    </source>
</evidence>
<reference evidence="3" key="1">
    <citation type="submission" date="2018-05" db="EMBL/GenBank/DDBJ databases">
        <authorList>
            <person name="Lanie J.A."/>
            <person name="Ng W.-L."/>
            <person name="Kazmierczak K.M."/>
            <person name="Andrzejewski T.M."/>
            <person name="Davidsen T.M."/>
            <person name="Wayne K.J."/>
            <person name="Tettelin H."/>
            <person name="Glass J.I."/>
            <person name="Rusch D."/>
            <person name="Podicherti R."/>
            <person name="Tsui H.-C.T."/>
            <person name="Winkler M.E."/>
        </authorList>
    </citation>
    <scope>NUCLEOTIDE SEQUENCE</scope>
</reference>
<dbReference type="InterPro" id="IPR051158">
    <property type="entry name" value="Metallophosphoesterase_sf"/>
</dbReference>
<dbReference type="Gene3D" id="3.60.21.10">
    <property type="match status" value="1"/>
</dbReference>
<feature type="transmembrane region" description="Helical" evidence="1">
    <location>
        <begin position="69"/>
        <end position="94"/>
    </location>
</feature>
<dbReference type="GO" id="GO:0016787">
    <property type="term" value="F:hydrolase activity"/>
    <property type="evidence" value="ECO:0007669"/>
    <property type="project" value="InterPro"/>
</dbReference>